<accession>A0A1I7UPJ3</accession>
<name>A0A1I7UPJ3_9PELO</name>
<reference evidence="3" key="1">
    <citation type="submission" date="2016-11" db="UniProtKB">
        <authorList>
            <consortium name="WormBaseParasite"/>
        </authorList>
    </citation>
    <scope>IDENTIFICATION</scope>
</reference>
<organism evidence="2 3">
    <name type="scientific">Caenorhabditis tropicalis</name>
    <dbReference type="NCBI Taxonomy" id="1561998"/>
    <lineage>
        <taxon>Eukaryota</taxon>
        <taxon>Metazoa</taxon>
        <taxon>Ecdysozoa</taxon>
        <taxon>Nematoda</taxon>
        <taxon>Chromadorea</taxon>
        <taxon>Rhabditida</taxon>
        <taxon>Rhabditina</taxon>
        <taxon>Rhabditomorpha</taxon>
        <taxon>Rhabditoidea</taxon>
        <taxon>Rhabditidae</taxon>
        <taxon>Peloderinae</taxon>
        <taxon>Caenorhabditis</taxon>
    </lineage>
</organism>
<dbReference type="WBParaSite" id="Csp11.Scaffold630.g18051.t1">
    <property type="protein sequence ID" value="Csp11.Scaffold630.g18051.t1"/>
    <property type="gene ID" value="Csp11.Scaffold630.g18051"/>
</dbReference>
<keyword evidence="2" id="KW-1185">Reference proteome</keyword>
<evidence type="ECO:0000313" key="3">
    <source>
        <dbReference type="WBParaSite" id="Csp11.Scaffold630.g18051.t1"/>
    </source>
</evidence>
<proteinExistence type="predicted"/>
<protein>
    <submittedName>
        <fullName evidence="3">MSP domain-containing protein</fullName>
    </submittedName>
</protein>
<evidence type="ECO:0000313" key="2">
    <source>
        <dbReference type="Proteomes" id="UP000095282"/>
    </source>
</evidence>
<feature type="compositionally biased region" description="Basic and acidic residues" evidence="1">
    <location>
        <begin position="236"/>
        <end position="266"/>
    </location>
</feature>
<feature type="compositionally biased region" description="Basic residues" evidence="1">
    <location>
        <begin position="267"/>
        <end position="279"/>
    </location>
</feature>
<feature type="region of interest" description="Disordered" evidence="1">
    <location>
        <begin position="236"/>
        <end position="279"/>
    </location>
</feature>
<dbReference type="Proteomes" id="UP000095282">
    <property type="component" value="Unplaced"/>
</dbReference>
<sequence length="279" mass="33476">MVIPSSGHLDVKIKNPTHKPVAMECTFNSFAFDVERAWYIENGKEVEKNFEWSENPDPDYIAKFEELRAKKLLSHELKPGEVFYIRIKNEDNFDGPKIRLLYEKPIEEMTITTHVNVPLVLPNGKTPVQAKFDLKVNYFFSLTGDSEKMKEVNQKHAEYQKKRERLKRLRGIKIESDETPKYMFCDCGEHYEDEAARFVSKRETRNERLLQKYGTKVDQLTEEEIKKIKEEIRKELQSEAERKHEEEERKKQEKEQKLKEEYERKEKMNKKKKKKFVFF</sequence>
<dbReference type="AlphaFoldDB" id="A0A1I7UPJ3"/>
<evidence type="ECO:0000256" key="1">
    <source>
        <dbReference type="SAM" id="MobiDB-lite"/>
    </source>
</evidence>